<evidence type="ECO:0000313" key="2">
    <source>
        <dbReference type="Proteomes" id="UP000314294"/>
    </source>
</evidence>
<gene>
    <name evidence="1" type="ORF">EYF80_033241</name>
</gene>
<keyword evidence="2" id="KW-1185">Reference proteome</keyword>
<protein>
    <submittedName>
        <fullName evidence="1">Uncharacterized protein</fullName>
    </submittedName>
</protein>
<dbReference type="AlphaFoldDB" id="A0A4Z2GTQ6"/>
<reference evidence="1 2" key="1">
    <citation type="submission" date="2019-03" db="EMBL/GenBank/DDBJ databases">
        <title>First draft genome of Liparis tanakae, snailfish: a comprehensive survey of snailfish specific genes.</title>
        <authorList>
            <person name="Kim W."/>
            <person name="Song I."/>
            <person name="Jeong J.-H."/>
            <person name="Kim D."/>
            <person name="Kim S."/>
            <person name="Ryu S."/>
            <person name="Song J.Y."/>
            <person name="Lee S.K."/>
        </authorList>
    </citation>
    <scope>NUCLEOTIDE SEQUENCE [LARGE SCALE GENOMIC DNA]</scope>
    <source>
        <tissue evidence="1">Muscle</tissue>
    </source>
</reference>
<accession>A0A4Z2GTQ6</accession>
<comment type="caution">
    <text evidence="1">The sequence shown here is derived from an EMBL/GenBank/DDBJ whole genome shotgun (WGS) entry which is preliminary data.</text>
</comment>
<organism evidence="1 2">
    <name type="scientific">Liparis tanakae</name>
    <name type="common">Tanaka's snailfish</name>
    <dbReference type="NCBI Taxonomy" id="230148"/>
    <lineage>
        <taxon>Eukaryota</taxon>
        <taxon>Metazoa</taxon>
        <taxon>Chordata</taxon>
        <taxon>Craniata</taxon>
        <taxon>Vertebrata</taxon>
        <taxon>Euteleostomi</taxon>
        <taxon>Actinopterygii</taxon>
        <taxon>Neopterygii</taxon>
        <taxon>Teleostei</taxon>
        <taxon>Neoteleostei</taxon>
        <taxon>Acanthomorphata</taxon>
        <taxon>Eupercaria</taxon>
        <taxon>Perciformes</taxon>
        <taxon>Cottioidei</taxon>
        <taxon>Cottales</taxon>
        <taxon>Liparidae</taxon>
        <taxon>Liparis</taxon>
    </lineage>
</organism>
<evidence type="ECO:0000313" key="1">
    <source>
        <dbReference type="EMBL" id="TNN56515.1"/>
    </source>
</evidence>
<sequence>MENPKLSGWPRRRASGVSSCWKSLCRARCSASISGCSSRPPLCRLTASCSSSSSRARSRTWFSVIWAEEKKEIKSLVGTRRRGERSQNTHLMLLQQDVGLRQVPDVLVAALQLLPQPPQPRLHVGQALVEQLRAVGVEQQPGFLLRGGLQLVPQRVEGGQALPHHGLQLGLGLHEVSLLEASSAMKAWCFSHLLWRFLASSYDVSRAVSIFSLIHTRLPPSTRRRPPRRAPSILSSLAAMVLAKSSCFFRAFSAPAKVSASSTWARVYS</sequence>
<proteinExistence type="predicted"/>
<name>A0A4Z2GTQ6_9TELE</name>
<dbReference type="EMBL" id="SRLO01000426">
    <property type="protein sequence ID" value="TNN56515.1"/>
    <property type="molecule type" value="Genomic_DNA"/>
</dbReference>
<dbReference type="Proteomes" id="UP000314294">
    <property type="component" value="Unassembled WGS sequence"/>
</dbReference>